<reference evidence="2 3" key="1">
    <citation type="journal article" date="2014" name="Int. J. Syst. Evol. Microbiol.">
        <title>Complete genome sequence of Corynebacterium casei LMG S-19264T (=DSM 44701T), isolated from a smear-ripened cheese.</title>
        <authorList>
            <consortium name="US DOE Joint Genome Institute (JGI-PGF)"/>
            <person name="Walter F."/>
            <person name="Albersmeier A."/>
            <person name="Kalinowski J."/>
            <person name="Ruckert C."/>
        </authorList>
    </citation>
    <scope>NUCLEOTIDE SEQUENCE [LARGE SCALE GENOMIC DNA]</scope>
    <source>
        <strain evidence="2 3">CGMCC 1.7286</strain>
    </source>
</reference>
<evidence type="ECO:0000256" key="1">
    <source>
        <dbReference type="SAM" id="Phobius"/>
    </source>
</evidence>
<protein>
    <submittedName>
        <fullName evidence="2">Uncharacterized protein</fullName>
    </submittedName>
</protein>
<keyword evidence="1" id="KW-0472">Membrane</keyword>
<dbReference type="AlphaFoldDB" id="A0A917Z9Q3"/>
<dbReference type="Gene3D" id="1.20.1250.20">
    <property type="entry name" value="MFS general substrate transporter like domains"/>
    <property type="match status" value="1"/>
</dbReference>
<dbReference type="InterPro" id="IPR036259">
    <property type="entry name" value="MFS_trans_sf"/>
</dbReference>
<feature type="transmembrane region" description="Helical" evidence="1">
    <location>
        <begin position="86"/>
        <end position="104"/>
    </location>
</feature>
<dbReference type="SUPFAM" id="SSF103473">
    <property type="entry name" value="MFS general substrate transporter"/>
    <property type="match status" value="1"/>
</dbReference>
<evidence type="ECO:0000313" key="3">
    <source>
        <dbReference type="Proteomes" id="UP000599578"/>
    </source>
</evidence>
<dbReference type="RefSeq" id="WP_188857895.1">
    <property type="nucleotide sequence ID" value="NZ_BMLT01000001.1"/>
</dbReference>
<keyword evidence="3" id="KW-1185">Reference proteome</keyword>
<feature type="transmembrane region" description="Helical" evidence="1">
    <location>
        <begin position="53"/>
        <end position="74"/>
    </location>
</feature>
<sequence>MAIAVTGVSEERTGQPGLTRVGVWLAILAALMSSSLPSPLYVTYQIQWGLTSFWVTLLFAVYAVGVMGGLMLMVRIGDRLEDRRSAIVAATSLTASSALYPYFFTARK</sequence>
<keyword evidence="1" id="KW-0812">Transmembrane</keyword>
<keyword evidence="1" id="KW-1133">Transmembrane helix</keyword>
<feature type="transmembrane region" description="Helical" evidence="1">
    <location>
        <begin position="21"/>
        <end position="41"/>
    </location>
</feature>
<gene>
    <name evidence="2" type="ORF">GCM10011348_04880</name>
</gene>
<dbReference type="EMBL" id="BMLT01000001">
    <property type="protein sequence ID" value="GGO76802.1"/>
    <property type="molecule type" value="Genomic_DNA"/>
</dbReference>
<name>A0A917Z9Q3_9GAMM</name>
<comment type="caution">
    <text evidence="2">The sequence shown here is derived from an EMBL/GenBank/DDBJ whole genome shotgun (WGS) entry which is preliminary data.</text>
</comment>
<proteinExistence type="predicted"/>
<evidence type="ECO:0000313" key="2">
    <source>
        <dbReference type="EMBL" id="GGO76802.1"/>
    </source>
</evidence>
<organism evidence="2 3">
    <name type="scientific">Marinobacterium nitratireducens</name>
    <dbReference type="NCBI Taxonomy" id="518897"/>
    <lineage>
        <taxon>Bacteria</taxon>
        <taxon>Pseudomonadati</taxon>
        <taxon>Pseudomonadota</taxon>
        <taxon>Gammaproteobacteria</taxon>
        <taxon>Oceanospirillales</taxon>
        <taxon>Oceanospirillaceae</taxon>
        <taxon>Marinobacterium</taxon>
    </lineage>
</organism>
<accession>A0A917Z9Q3</accession>
<dbReference type="Proteomes" id="UP000599578">
    <property type="component" value="Unassembled WGS sequence"/>
</dbReference>